<proteinExistence type="predicted"/>
<protein>
    <recommendedName>
        <fullName evidence="2">MrpA C-terminal/MbhE domain-containing protein</fullName>
    </recommendedName>
</protein>
<keyword evidence="1" id="KW-0812">Transmembrane</keyword>
<dbReference type="Proteomes" id="UP000027946">
    <property type="component" value="Unassembled WGS sequence"/>
</dbReference>
<dbReference type="InterPro" id="IPR046806">
    <property type="entry name" value="MrpA_C/MbhE"/>
</dbReference>
<organism evidence="3 4">
    <name type="scientific">Peptoclostridium litorale DSM 5388</name>
    <dbReference type="NCBI Taxonomy" id="1121324"/>
    <lineage>
        <taxon>Bacteria</taxon>
        <taxon>Bacillati</taxon>
        <taxon>Bacillota</taxon>
        <taxon>Clostridia</taxon>
        <taxon>Peptostreptococcales</taxon>
        <taxon>Peptoclostridiaceae</taxon>
        <taxon>Peptoclostridium</taxon>
    </lineage>
</organism>
<evidence type="ECO:0000256" key="1">
    <source>
        <dbReference type="SAM" id="Phobius"/>
    </source>
</evidence>
<gene>
    <name evidence="3" type="ORF">CLIT_20c00790</name>
</gene>
<reference evidence="3 4" key="1">
    <citation type="submission" date="2014-03" db="EMBL/GenBank/DDBJ databases">
        <title>Genome sequence of Clostridium litorale W6, DSM 5388.</title>
        <authorList>
            <person name="Poehlein A."/>
            <person name="Jagirdar A."/>
            <person name="Khonsari B."/>
            <person name="Chibani C.M."/>
            <person name="Gutierrez Gutierrez D.A."/>
            <person name="Davydova E."/>
            <person name="Alghaithi H.S."/>
            <person name="Nair K.P."/>
            <person name="Dhamotharan K."/>
            <person name="Chandran L."/>
            <person name="G W."/>
            <person name="Daniel R."/>
        </authorList>
    </citation>
    <scope>NUCLEOTIDE SEQUENCE [LARGE SCALE GENOMIC DNA]</scope>
    <source>
        <strain evidence="3 4">W6</strain>
    </source>
</reference>
<sequence>MRKIASAVLTLSLIGILLVAVAQLPEFGSEYSPAHNYVSRAYLEEAMHETGAMNIITGIILDYRAFDTFIEATVMFTGTIAVMLLLRKEGGADEQRNT</sequence>
<evidence type="ECO:0000313" key="3">
    <source>
        <dbReference type="EMBL" id="KDR94434.1"/>
    </source>
</evidence>
<dbReference type="OrthoDB" id="9798859at2"/>
<dbReference type="AlphaFoldDB" id="A0A069RBI0"/>
<keyword evidence="4" id="KW-1185">Reference proteome</keyword>
<feature type="domain" description="MrpA C-terminal/MbhE" evidence="2">
    <location>
        <begin position="32"/>
        <end position="90"/>
    </location>
</feature>
<dbReference type="STRING" id="1121324.CLIT_20c00790"/>
<dbReference type="RefSeq" id="WP_052636279.1">
    <property type="nucleotide sequence ID" value="NZ_FSRH01000012.1"/>
</dbReference>
<keyword evidence="1" id="KW-1133">Transmembrane helix</keyword>
<name>A0A069RBI0_PEPLI</name>
<accession>A0A069RBI0</accession>
<dbReference type="EMBL" id="JJMM01000020">
    <property type="protein sequence ID" value="KDR94434.1"/>
    <property type="molecule type" value="Genomic_DNA"/>
</dbReference>
<dbReference type="eggNOG" id="COG2111">
    <property type="taxonomic scope" value="Bacteria"/>
</dbReference>
<keyword evidence="1" id="KW-0472">Membrane</keyword>
<evidence type="ECO:0000259" key="2">
    <source>
        <dbReference type="Pfam" id="PF20501"/>
    </source>
</evidence>
<evidence type="ECO:0000313" key="4">
    <source>
        <dbReference type="Proteomes" id="UP000027946"/>
    </source>
</evidence>
<comment type="caution">
    <text evidence="3">The sequence shown here is derived from an EMBL/GenBank/DDBJ whole genome shotgun (WGS) entry which is preliminary data.</text>
</comment>
<feature type="transmembrane region" description="Helical" evidence="1">
    <location>
        <begin position="68"/>
        <end position="86"/>
    </location>
</feature>
<dbReference type="Pfam" id="PF20501">
    <property type="entry name" value="MbhE"/>
    <property type="match status" value="1"/>
</dbReference>